<organism evidence="3 4">
    <name type="scientific">Helicoverpa zea nudivirus 2</name>
    <name type="common">HzNV-2</name>
    <dbReference type="NCBI Taxonomy" id="1128424"/>
    <lineage>
        <taxon>Viruses</taxon>
        <taxon>Viruses incertae sedis</taxon>
        <taxon>Naldaviricetes</taxon>
        <taxon>Lefavirales</taxon>
        <taxon>Nudiviridae</taxon>
        <taxon>Betanudivirus</taxon>
        <taxon>Betanudivirus hezeae</taxon>
    </lineage>
</organism>
<evidence type="ECO:0000256" key="2">
    <source>
        <dbReference type="SAM" id="MobiDB-lite"/>
    </source>
</evidence>
<dbReference type="Proteomes" id="UP000029779">
    <property type="component" value="Segment"/>
</dbReference>
<feature type="compositionally biased region" description="Low complexity" evidence="2">
    <location>
        <begin position="808"/>
        <end position="820"/>
    </location>
</feature>
<dbReference type="EMBL" id="JN418988">
    <property type="protein sequence ID" value="AEW69647.1"/>
    <property type="molecule type" value="Genomic_DNA"/>
</dbReference>
<evidence type="ECO:0000313" key="3">
    <source>
        <dbReference type="EMBL" id="AEW69647.1"/>
    </source>
</evidence>
<dbReference type="RefSeq" id="YP_004956846.1">
    <property type="nucleotide sequence ID" value="NC_004156.2"/>
</dbReference>
<feature type="compositionally biased region" description="Low complexity" evidence="2">
    <location>
        <begin position="842"/>
        <end position="866"/>
    </location>
</feature>
<feature type="compositionally biased region" description="Polar residues" evidence="2">
    <location>
        <begin position="832"/>
        <end position="841"/>
    </location>
</feature>
<dbReference type="PANTHER" id="PTHR23353:SF23">
    <property type="entry name" value="PROTEIN HAIRLESS"/>
    <property type="match status" value="1"/>
</dbReference>
<proteinExistence type="predicted"/>
<keyword evidence="4" id="KW-1185">Reference proteome</keyword>
<keyword evidence="1" id="KW-0175">Coiled coil</keyword>
<feature type="region of interest" description="Disordered" evidence="2">
    <location>
        <begin position="679"/>
        <end position="699"/>
    </location>
</feature>
<dbReference type="GeneID" id="11536498"/>
<feature type="compositionally biased region" description="Acidic residues" evidence="2">
    <location>
        <begin position="746"/>
        <end position="755"/>
    </location>
</feature>
<feature type="compositionally biased region" description="Basic residues" evidence="2">
    <location>
        <begin position="722"/>
        <end position="738"/>
    </location>
</feature>
<feature type="compositionally biased region" description="Low complexity" evidence="2">
    <location>
        <begin position="875"/>
        <end position="889"/>
    </location>
</feature>
<feature type="region of interest" description="Disordered" evidence="2">
    <location>
        <begin position="464"/>
        <end position="496"/>
    </location>
</feature>
<feature type="compositionally biased region" description="Low complexity" evidence="2">
    <location>
        <begin position="758"/>
        <end position="787"/>
    </location>
</feature>
<feature type="coiled-coil region" evidence="1">
    <location>
        <begin position="114"/>
        <end position="148"/>
    </location>
</feature>
<dbReference type="InterPro" id="IPR053019">
    <property type="entry name" value="GATA_zinc_finger"/>
</dbReference>
<protein>
    <submittedName>
        <fullName evidence="3">Uncharacterized protein</fullName>
    </submittedName>
</protein>
<sequence>MDVDDEHNLIETRVRNCRGDDDGTWTMESFMNHISEPIVYNAVTQLDPKQSNNVNVAYIRSRNILLSMKHALLQYIDLLNNTFAMIDTASVQPRVLIEKRTNYMKLRQLATRMMSRINLRLRRLTERYNEIEEQTQTFQRKANSLKSSFNNDNTSVDRVRRLFLTTIDSKNKIKPMVDEFNVVVAEVLMDYDNSNSEQLVVESMVLPLKINPSFMNDLQNRLNVINKIVRDYQTIQLNKSIKGMNKPVEQLNVLIDTLDKDVKRNGGGNGGASGGFGGGGFGGSGGGGSGGFGGSGGGGSGGFGGGFGGSGGGGFGGGNGGDTGSGGSGGVDPNVVVDFGNNVNLNGNVAFNANANGNVEPSGSVGGVGIGVGSGNLKTFMPTLQTQTDDVDRFLMNQSVQSNLQAPIVPMDVNFNNANVNTVNPDAFNSNVFDQTNVEMVEALNRRMVQDADIQTQIRMQNQSIDFGRPEPEPEPAPKPTPKRVRKPRKSQSKVVQPIKVMPGTPIQQMVQFADTTITPIRNTDVDMRPSRSSTPNESLIKSESELDTSINIVMEPEPMIEAEPQQKTPVPMRLPVSIPLPAERLVAFSKNINNNGNVDLFKNANNNNNNNTSTNTSIVSNDTSIVKQTVSTDLYEPSNVKAIMQSSTPVVKTKGVTKAKTRAMKSVKQQVKAVKQKGATKQMHTVQEETTQQTVQTDDDQIMQETVQQTVQQIKTETKTPTKRRRITAMKSPRQKRYLTPEFVESSDDSDDEDSSKPSTSNTTSGSNAAITPPNTVTTPTTSAPPIKSTTTAKSETPVKSTPPPTKSTTPVKSTTPNKRTPPPNKSTTPAKITTPTKSATPVKSTTPNKSTTPVKSTPPTNTVVETDANKVTDNSSASNTSSASDTSMSPPKTPIVHKAKRQKRKLNDPSPDEATPPKKAPPLLPRIIRGVTLNARNNFIVNLYNNNYQLFDPSGDGFDPVQLNKFKQIRSMFKQMFKKQGRYTNYLLNTKIKDNIQAVVNRFLGAVQATIKEPALDSIIATLKEYESILNDDINESYEDDRRAYRNNERIAALLQQYRESDEFIKAGIITLISQSEGFEGPDVDDMLNKSRSDTSESFAKVYAKDYATLDRLSKGTLAKFPKPSVEPPKDMSVSTLVPIHFI</sequence>
<dbReference type="KEGG" id="vg:11536498"/>
<feature type="region of interest" description="Disordered" evidence="2">
    <location>
        <begin position="523"/>
        <end position="543"/>
    </location>
</feature>
<reference evidence="3 4" key="1">
    <citation type="journal article" date="2012" name="Viruses">
        <title>Analysis of the Genome of the Sexually Transmitted Insect Virus Helicoverpa zea Nudivirus 2.</title>
        <authorList>
            <person name="Burand J.P."/>
            <person name="Kim W."/>
            <person name="Afonso C.L."/>
            <person name="Tulman E.R."/>
            <person name="Kutish G.F."/>
            <person name="Lu Z."/>
            <person name="Rock D.L."/>
        </authorList>
    </citation>
    <scope>NUCLEOTIDE SEQUENCE [LARGE SCALE GENOMIC DNA]</scope>
    <source>
        <strain evidence="3">MS1</strain>
    </source>
</reference>
<feature type="region of interest" description="Disordered" evidence="2">
    <location>
        <begin position="714"/>
        <end position="925"/>
    </location>
</feature>
<gene>
    <name evidence="3" type="primary">orf98</name>
    <name evidence="3" type="ORF">Hz2V098</name>
</gene>
<dbReference type="PANTHER" id="PTHR23353">
    <property type="entry name" value="RAB-GAP/TBC-RELATED"/>
    <property type="match status" value="1"/>
</dbReference>
<feature type="compositionally biased region" description="Basic residues" evidence="2">
    <location>
        <begin position="897"/>
        <end position="906"/>
    </location>
</feature>
<accession>G9I0C4</accession>
<evidence type="ECO:0000313" key="4">
    <source>
        <dbReference type="Proteomes" id="UP000029779"/>
    </source>
</evidence>
<feature type="compositionally biased region" description="Polar residues" evidence="2">
    <location>
        <begin position="531"/>
        <end position="543"/>
    </location>
</feature>
<organismHost>
    <name type="scientific">Helicoverpa zea</name>
    <name type="common">Corn earworm moth</name>
    <name type="synonym">Heliothis zea</name>
    <dbReference type="NCBI Taxonomy" id="7113"/>
</organismHost>
<name>G9I0C4_HZNV2</name>
<feature type="compositionally biased region" description="Basic residues" evidence="2">
    <location>
        <begin position="481"/>
        <end position="492"/>
    </location>
</feature>
<evidence type="ECO:0000256" key="1">
    <source>
        <dbReference type="SAM" id="Coils"/>
    </source>
</evidence>